<feature type="signal peptide" evidence="1">
    <location>
        <begin position="1"/>
        <end position="33"/>
    </location>
</feature>
<evidence type="ECO:0008006" key="4">
    <source>
        <dbReference type="Google" id="ProtNLM"/>
    </source>
</evidence>
<evidence type="ECO:0000256" key="1">
    <source>
        <dbReference type="SAM" id="SignalP"/>
    </source>
</evidence>
<dbReference type="Gene3D" id="2.40.160.10">
    <property type="entry name" value="Porin"/>
    <property type="match status" value="1"/>
</dbReference>
<proteinExistence type="predicted"/>
<dbReference type="RefSeq" id="WP_184330017.1">
    <property type="nucleotide sequence ID" value="NZ_JACHHZ010000001.1"/>
</dbReference>
<accession>A0A841HJF0</accession>
<dbReference type="EMBL" id="JACHHZ010000001">
    <property type="protein sequence ID" value="MBB6092282.1"/>
    <property type="molecule type" value="Genomic_DNA"/>
</dbReference>
<protein>
    <recommendedName>
        <fullName evidence="4">Porin</fullName>
    </recommendedName>
</protein>
<feature type="chain" id="PRO_5032340756" description="Porin" evidence="1">
    <location>
        <begin position="34"/>
        <end position="353"/>
    </location>
</feature>
<sequence length="353" mass="38209">MRQQSANRFTRPGAAALSLGAALLASPLPAVMAADINLPPISVGAGVRTNFSSIDIDGADETIDDFELDSARIYISGKATDTISVMFNTEYNGEEVDVIDAAIQFAFSDQFNIWAGRFLPPSDRANLYGPYYASNWGVYRDGVQDGYLFETTGRDDGVMYWGQFGMAKVSFGAFDVPQTRGDSDVLYAGRVQLDFWDPEGGYYLNGSYYGEKDLLAVGLAAQKVGTSLGYTGDFLLEKKLGGGGVVTVEAQYADYEAPQGYVGGFDADSDGYYLLGAYMFPQVVGIGRFQVLAKYGETTYGFVDGDADLETLELNLNYIIKGQNARVHLFYIDQDLEGEGGGTEIGLGLQVQI</sequence>
<reference evidence="2 3" key="1">
    <citation type="submission" date="2020-08" db="EMBL/GenBank/DDBJ databases">
        <title>Genomic Encyclopedia of Type Strains, Phase IV (KMG-IV): sequencing the most valuable type-strain genomes for metagenomic binning, comparative biology and taxonomic classification.</title>
        <authorList>
            <person name="Goeker M."/>
        </authorList>
    </citation>
    <scope>NUCLEOTIDE SEQUENCE [LARGE SCALE GENOMIC DNA]</scope>
    <source>
        <strain evidence="2 3">DSM 26723</strain>
    </source>
</reference>
<keyword evidence="1" id="KW-0732">Signal</keyword>
<evidence type="ECO:0000313" key="3">
    <source>
        <dbReference type="Proteomes" id="UP000588068"/>
    </source>
</evidence>
<dbReference type="Proteomes" id="UP000588068">
    <property type="component" value="Unassembled WGS sequence"/>
</dbReference>
<keyword evidence="3" id="KW-1185">Reference proteome</keyword>
<comment type="caution">
    <text evidence="2">The sequence shown here is derived from an EMBL/GenBank/DDBJ whole genome shotgun (WGS) entry which is preliminary data.</text>
</comment>
<dbReference type="SUPFAM" id="SSF56935">
    <property type="entry name" value="Porins"/>
    <property type="match status" value="1"/>
</dbReference>
<dbReference type="InterPro" id="IPR023614">
    <property type="entry name" value="Porin_dom_sf"/>
</dbReference>
<evidence type="ECO:0000313" key="2">
    <source>
        <dbReference type="EMBL" id="MBB6092282.1"/>
    </source>
</evidence>
<dbReference type="AlphaFoldDB" id="A0A841HJF0"/>
<name>A0A841HJF0_9GAMM</name>
<gene>
    <name evidence="2" type="ORF">HNQ60_001128</name>
</gene>
<organism evidence="2 3">
    <name type="scientific">Povalibacter uvarum</name>
    <dbReference type="NCBI Taxonomy" id="732238"/>
    <lineage>
        <taxon>Bacteria</taxon>
        <taxon>Pseudomonadati</taxon>
        <taxon>Pseudomonadota</taxon>
        <taxon>Gammaproteobacteria</taxon>
        <taxon>Steroidobacterales</taxon>
        <taxon>Steroidobacteraceae</taxon>
        <taxon>Povalibacter</taxon>
    </lineage>
</organism>